<dbReference type="EMBL" id="JAPOHD010000063">
    <property type="protein sequence ID" value="MCY1722764.1"/>
    <property type="molecule type" value="Genomic_DNA"/>
</dbReference>
<dbReference type="Pfam" id="PF00144">
    <property type="entry name" value="Beta-lactamase"/>
    <property type="match status" value="1"/>
</dbReference>
<evidence type="ECO:0000313" key="2">
    <source>
        <dbReference type="EMBL" id="MCY1722764.1"/>
    </source>
</evidence>
<dbReference type="PANTHER" id="PTHR46520">
    <property type="entry name" value="SERINE BETA-LACTAMASE-LIKE PROTEIN LACTB, MITOCHONDRIAL"/>
    <property type="match status" value="1"/>
</dbReference>
<organism evidence="2 3">
    <name type="scientific">Draconibacterium aestuarii</name>
    <dbReference type="NCBI Taxonomy" id="2998507"/>
    <lineage>
        <taxon>Bacteria</taxon>
        <taxon>Pseudomonadati</taxon>
        <taxon>Bacteroidota</taxon>
        <taxon>Bacteroidia</taxon>
        <taxon>Marinilabiliales</taxon>
        <taxon>Prolixibacteraceae</taxon>
        <taxon>Draconibacterium</taxon>
    </lineage>
</organism>
<keyword evidence="3" id="KW-1185">Reference proteome</keyword>
<dbReference type="GO" id="GO:0006508">
    <property type="term" value="P:proteolysis"/>
    <property type="evidence" value="ECO:0007669"/>
    <property type="project" value="TreeGrafter"/>
</dbReference>
<dbReference type="Proteomes" id="UP001145087">
    <property type="component" value="Unassembled WGS sequence"/>
</dbReference>
<dbReference type="AlphaFoldDB" id="A0A9X3F8Y8"/>
<dbReference type="PROSITE" id="PS51257">
    <property type="entry name" value="PROKAR_LIPOPROTEIN"/>
    <property type="match status" value="1"/>
</dbReference>
<dbReference type="Gene3D" id="3.40.710.10">
    <property type="entry name" value="DD-peptidase/beta-lactamase superfamily"/>
    <property type="match status" value="1"/>
</dbReference>
<gene>
    <name evidence="2" type="ORF">OU798_20610</name>
</gene>
<dbReference type="InterPro" id="IPR012338">
    <property type="entry name" value="Beta-lactam/transpept-like"/>
</dbReference>
<keyword evidence="2" id="KW-0378">Hydrolase</keyword>
<comment type="caution">
    <text evidence="2">The sequence shown here is derived from an EMBL/GenBank/DDBJ whole genome shotgun (WGS) entry which is preliminary data.</text>
</comment>
<dbReference type="SUPFAM" id="SSF56601">
    <property type="entry name" value="beta-lactamase/transpeptidase-like"/>
    <property type="match status" value="1"/>
</dbReference>
<sequence length="325" mass="36028">MKPINCILFALALTVISCNCKDSKVTDAENLIEQLKEESESVGWTANVSVNNQIVFSQGFGLGNYEQQVPVYPDKTKFRIGSISKSLTAAALGILIENGKIDLDAPVQKYAPYFPQKEYELTTRQVAGHIAGIRHYMNNEFLSSEFYPTVNDGLEIFMNDSLLFEPGTAYSYSSYGFNLLSAAIEGASGEEFLTYMKEKVFNPLGMNETTAERMDSLIIYRAGYYDMSERKVINAPYVDNSYKWAGGGFISTSEDLVKFGNAMLNNTLFSEETKLQLITPQKLKNGKVTEYGMGFFSGADDYGRYYYGHGGGSVGGCGNLIIYPE</sequence>
<evidence type="ECO:0000313" key="3">
    <source>
        <dbReference type="Proteomes" id="UP001145087"/>
    </source>
</evidence>
<dbReference type="PANTHER" id="PTHR46520:SF1">
    <property type="entry name" value="SERINE BETA-LACTAMASE-LIKE PROTEIN LACTB, MITOCHONDRIAL"/>
    <property type="match status" value="1"/>
</dbReference>
<dbReference type="InterPro" id="IPR052794">
    <property type="entry name" value="Mito_Ser_Protease_LACTB"/>
</dbReference>
<evidence type="ECO:0000259" key="1">
    <source>
        <dbReference type="Pfam" id="PF00144"/>
    </source>
</evidence>
<dbReference type="GO" id="GO:0008233">
    <property type="term" value="F:peptidase activity"/>
    <property type="evidence" value="ECO:0007669"/>
    <property type="project" value="TreeGrafter"/>
</dbReference>
<protein>
    <submittedName>
        <fullName evidence="2">Serine hydrolase</fullName>
    </submittedName>
</protein>
<accession>A0A9X3F8Y8</accession>
<dbReference type="InterPro" id="IPR001466">
    <property type="entry name" value="Beta-lactam-related"/>
</dbReference>
<feature type="domain" description="Beta-lactamase-related" evidence="1">
    <location>
        <begin position="29"/>
        <end position="324"/>
    </location>
</feature>
<dbReference type="RefSeq" id="WP_343335089.1">
    <property type="nucleotide sequence ID" value="NZ_JAPOHD010000063.1"/>
</dbReference>
<name>A0A9X3F8Y8_9BACT</name>
<dbReference type="GO" id="GO:0019216">
    <property type="term" value="P:regulation of lipid metabolic process"/>
    <property type="evidence" value="ECO:0007669"/>
    <property type="project" value="TreeGrafter"/>
</dbReference>
<reference evidence="2" key="1">
    <citation type="submission" date="2022-11" db="EMBL/GenBank/DDBJ databases">
        <title>Marilongibacter aestuarii gen. nov., sp. nov., isolated from tidal flat sediment.</title>
        <authorList>
            <person name="Jiayan W."/>
        </authorList>
    </citation>
    <scope>NUCLEOTIDE SEQUENCE</scope>
    <source>
        <strain evidence="2">Z1-6</strain>
    </source>
</reference>
<proteinExistence type="predicted"/>